<organism evidence="2 3">
    <name type="scientific">Vibrio hyugaensis</name>
    <dbReference type="NCBI Taxonomy" id="1534743"/>
    <lineage>
        <taxon>Bacteria</taxon>
        <taxon>Pseudomonadati</taxon>
        <taxon>Pseudomonadota</taxon>
        <taxon>Gammaproteobacteria</taxon>
        <taxon>Vibrionales</taxon>
        <taxon>Vibrionaceae</taxon>
        <taxon>Vibrio</taxon>
    </lineage>
</organism>
<proteinExistence type="predicted"/>
<gene>
    <name evidence="2" type="ORF">GCM10007906_20310</name>
</gene>
<evidence type="ECO:0000256" key="1">
    <source>
        <dbReference type="SAM" id="Phobius"/>
    </source>
</evidence>
<sequence>MENGVNTIGTLLGWNDLGLFALIFAALQVIIGFWLQSRIRYSIKNEYDQKIEQLKVDLNFSIKKREEAALVAELLAEWVSRPEDCKTLNKLLWEASLWLPDEEALEINKLLAHEGDITTKKMIIKVRKIIQGGETKVTADDLTSFANKSA</sequence>
<keyword evidence="1" id="KW-0472">Membrane</keyword>
<feature type="transmembrane region" description="Helical" evidence="1">
    <location>
        <begin position="17"/>
        <end position="35"/>
    </location>
</feature>
<dbReference type="Proteomes" id="UP001156669">
    <property type="component" value="Unassembled WGS sequence"/>
</dbReference>
<keyword evidence="1" id="KW-1133">Transmembrane helix</keyword>
<dbReference type="EMBL" id="BSOE01000037">
    <property type="protein sequence ID" value="GLR04443.1"/>
    <property type="molecule type" value="Genomic_DNA"/>
</dbReference>
<protein>
    <submittedName>
        <fullName evidence="2">Uncharacterized protein</fullName>
    </submittedName>
</protein>
<evidence type="ECO:0000313" key="2">
    <source>
        <dbReference type="EMBL" id="GLR04443.1"/>
    </source>
</evidence>
<keyword evidence="1" id="KW-0812">Transmembrane</keyword>
<reference evidence="3" key="1">
    <citation type="journal article" date="2019" name="Int. J. Syst. Evol. Microbiol.">
        <title>The Global Catalogue of Microorganisms (GCM) 10K type strain sequencing project: providing services to taxonomists for standard genome sequencing and annotation.</title>
        <authorList>
            <consortium name="The Broad Institute Genomics Platform"/>
            <consortium name="The Broad Institute Genome Sequencing Center for Infectious Disease"/>
            <person name="Wu L."/>
            <person name="Ma J."/>
        </authorList>
    </citation>
    <scope>NUCLEOTIDE SEQUENCE [LARGE SCALE GENOMIC DNA]</scope>
    <source>
        <strain evidence="3">NBRC 110633</strain>
    </source>
</reference>
<name>A0ABQ5Y0J0_9VIBR</name>
<accession>A0ABQ5Y0J0</accession>
<dbReference type="RefSeq" id="WP_045398092.1">
    <property type="nucleotide sequence ID" value="NZ_BBLD01000013.1"/>
</dbReference>
<comment type="caution">
    <text evidence="2">The sequence shown here is derived from an EMBL/GenBank/DDBJ whole genome shotgun (WGS) entry which is preliminary data.</text>
</comment>
<evidence type="ECO:0000313" key="3">
    <source>
        <dbReference type="Proteomes" id="UP001156669"/>
    </source>
</evidence>
<keyword evidence="3" id="KW-1185">Reference proteome</keyword>